<keyword evidence="3" id="KW-0677">Repeat</keyword>
<dbReference type="SUPFAM" id="SSF55729">
    <property type="entry name" value="Acyl-CoA N-acyltransferases (Nat)"/>
    <property type="match status" value="1"/>
</dbReference>
<dbReference type="GO" id="GO:0006397">
    <property type="term" value="P:mRNA processing"/>
    <property type="evidence" value="ECO:0007669"/>
    <property type="project" value="UniProtKB-KW"/>
</dbReference>
<dbReference type="PROSITE" id="PS50102">
    <property type="entry name" value="RRM"/>
    <property type="match status" value="2"/>
</dbReference>
<feature type="compositionally biased region" description="Basic and acidic residues" evidence="7">
    <location>
        <begin position="105"/>
        <end position="122"/>
    </location>
</feature>
<dbReference type="InterPro" id="IPR016181">
    <property type="entry name" value="Acyl_CoA_acyltransferase"/>
</dbReference>
<dbReference type="Gene3D" id="3.30.70.330">
    <property type="match status" value="3"/>
</dbReference>
<comment type="caution">
    <text evidence="10">The sequence shown here is derived from an EMBL/GenBank/DDBJ whole genome shotgun (WGS) entry which is preliminary data.</text>
</comment>
<dbReference type="GO" id="GO:0016747">
    <property type="term" value="F:acyltransferase activity, transferring groups other than amino-acyl groups"/>
    <property type="evidence" value="ECO:0007669"/>
    <property type="project" value="InterPro"/>
</dbReference>
<proteinExistence type="predicted"/>
<evidence type="ECO:0000313" key="11">
    <source>
        <dbReference type="Proteomes" id="UP000541610"/>
    </source>
</evidence>
<keyword evidence="4 6" id="KW-0694">RNA-binding</keyword>
<dbReference type="AlphaFoldDB" id="A0A7J6PF23"/>
<evidence type="ECO:0000259" key="9">
    <source>
        <dbReference type="PROSITE" id="PS51186"/>
    </source>
</evidence>
<feature type="region of interest" description="Disordered" evidence="7">
    <location>
        <begin position="72"/>
        <end position="139"/>
    </location>
</feature>
<evidence type="ECO:0000256" key="1">
    <source>
        <dbReference type="ARBA" id="ARBA00004123"/>
    </source>
</evidence>
<keyword evidence="5" id="KW-0539">Nucleus</keyword>
<evidence type="ECO:0000256" key="3">
    <source>
        <dbReference type="ARBA" id="ARBA00022737"/>
    </source>
</evidence>
<accession>A0A7J6PF23</accession>
<dbReference type="GO" id="GO:0005737">
    <property type="term" value="C:cytoplasm"/>
    <property type="evidence" value="ECO:0007669"/>
    <property type="project" value="TreeGrafter"/>
</dbReference>
<evidence type="ECO:0000256" key="7">
    <source>
        <dbReference type="SAM" id="MobiDB-lite"/>
    </source>
</evidence>
<comment type="subcellular location">
    <subcellularLocation>
        <location evidence="1">Nucleus</location>
    </subcellularLocation>
</comment>
<dbReference type="PANTHER" id="PTHR23003:SF62">
    <property type="entry name" value="SERINE_ARGININE (SR)-TYPE SHUTTLING MRNA BINDING PROTEIN NPL3"/>
    <property type="match status" value="1"/>
</dbReference>
<evidence type="ECO:0000259" key="8">
    <source>
        <dbReference type="PROSITE" id="PS50102"/>
    </source>
</evidence>
<dbReference type="Pfam" id="PF00076">
    <property type="entry name" value="RRM_1"/>
    <property type="match status" value="1"/>
</dbReference>
<dbReference type="PANTHER" id="PTHR23003">
    <property type="entry name" value="RNA RECOGNITION MOTIF RRM DOMAIN CONTAINING PROTEIN"/>
    <property type="match status" value="1"/>
</dbReference>
<evidence type="ECO:0000313" key="10">
    <source>
        <dbReference type="EMBL" id="KAF4694814.1"/>
    </source>
</evidence>
<gene>
    <name evidence="10" type="ORF">FOZ60_006969</name>
</gene>
<evidence type="ECO:0000256" key="4">
    <source>
        <dbReference type="ARBA" id="ARBA00022884"/>
    </source>
</evidence>
<dbReference type="SUPFAM" id="SSF54928">
    <property type="entry name" value="RNA-binding domain, RBD"/>
    <property type="match status" value="2"/>
</dbReference>
<dbReference type="InterPro" id="IPR050374">
    <property type="entry name" value="RRT5_SRSF_SR"/>
</dbReference>
<dbReference type="InterPro" id="IPR035979">
    <property type="entry name" value="RBD_domain_sf"/>
</dbReference>
<evidence type="ECO:0000256" key="6">
    <source>
        <dbReference type="PROSITE-ProRule" id="PRU00176"/>
    </source>
</evidence>
<dbReference type="SMART" id="SM00360">
    <property type="entry name" value="RRM"/>
    <property type="match status" value="3"/>
</dbReference>
<evidence type="ECO:0000256" key="5">
    <source>
        <dbReference type="ARBA" id="ARBA00023242"/>
    </source>
</evidence>
<dbReference type="EMBL" id="JABANP010000028">
    <property type="protein sequence ID" value="KAF4694814.1"/>
    <property type="molecule type" value="Genomic_DNA"/>
</dbReference>
<feature type="compositionally biased region" description="Gly residues" evidence="7">
    <location>
        <begin position="76"/>
        <end position="89"/>
    </location>
</feature>
<dbReference type="InterPro" id="IPR000504">
    <property type="entry name" value="RRM_dom"/>
</dbReference>
<dbReference type="PROSITE" id="PS51186">
    <property type="entry name" value="GNAT"/>
    <property type="match status" value="1"/>
</dbReference>
<reference evidence="10 11" key="1">
    <citation type="submission" date="2020-04" db="EMBL/GenBank/DDBJ databases">
        <title>Perkinsus olseni comparative genomics.</title>
        <authorList>
            <person name="Bogema D.R."/>
        </authorList>
    </citation>
    <scope>NUCLEOTIDE SEQUENCE [LARGE SCALE GENOMIC DNA]</scope>
    <source>
        <strain evidence="10">00978-12</strain>
    </source>
</reference>
<dbReference type="Proteomes" id="UP000541610">
    <property type="component" value="Unassembled WGS sequence"/>
</dbReference>
<sequence>MDENGVRNMFGKFGPIESVLFRGDGGALVFVRFQYPESAQDAISHMNNFTVPWPTGGPYTLLVEYAKPKLGRAGKGKGGGGGKGGGKGFHGSAADWDAPTPSARPPRERSRSPYSGRWEDGVSGKGKGKGRGGGGGPRGLKEATCLVHNIPEGTTWEHLKNFFFKAGFAVPLVNMGTTPDDCPVGIVSFESVEQMLDAMRQLSNSTMHAPNNPSEAASRIIYMEPEGMLRPTPGAFFKGIEQHVAKEDGPPLESIKEQGGDLCTVYCGGLAADVPAEELSNLFTPFGKIVRLDIKPPFYEWKGAWEADQHAWCHCNVDSLCASRSYAFVLYDNAESATNAVGALDGLEMAGAPNGRITHFLRGLALSLSAHVQQSNNVYTRLGDCLSVERGRSILKGEPAESKSLFSLRRRLRARPGRLYGRLNPPRIVYEPARQGDEECGVPYKLTTTGHERRFVAAIEPSLPFLPREVIGLVEMRVPYEEPRYQEVISLIKSGMRDTRRNTTQVCYIAHLFVDESWKDDGVREKLLEEALADLWRERPEVAAAFTVEDSDDVDAMMLYVGADFARLEAARGKVDLKPRSLKLIVGASLDFIGFIFACNEALKLASEKARIRNSRPKLKFESAQEGDRIPGPKLMELFKPDYSFVASYEARRSKLSPTTGSEPLAAAGEGQDTSRRIAGGVEFFIPYPVGTEEAKLVIANIPKPKSSDPRLCYISWVFVEGSWRGIGVGTELLEQALADVKAKWPDMTAAFLSVDVRDTGAEALYRKLNFKELDYQSDPHSKLFAYYF</sequence>
<dbReference type="CDD" id="cd04301">
    <property type="entry name" value="NAT_SF"/>
    <property type="match status" value="1"/>
</dbReference>
<dbReference type="CDD" id="cd00590">
    <property type="entry name" value="RRM_SF"/>
    <property type="match status" value="2"/>
</dbReference>
<dbReference type="OrthoDB" id="5970at2759"/>
<dbReference type="InterPro" id="IPR012677">
    <property type="entry name" value="Nucleotide-bd_a/b_plait_sf"/>
</dbReference>
<dbReference type="Gene3D" id="3.40.630.30">
    <property type="match status" value="1"/>
</dbReference>
<name>A0A7J6PF23_PEROL</name>
<dbReference type="GO" id="GO:0003729">
    <property type="term" value="F:mRNA binding"/>
    <property type="evidence" value="ECO:0007669"/>
    <property type="project" value="TreeGrafter"/>
</dbReference>
<keyword evidence="2" id="KW-0507">mRNA processing</keyword>
<feature type="domain" description="RRM" evidence="8">
    <location>
        <begin position="1"/>
        <end position="68"/>
    </location>
</feature>
<dbReference type="GO" id="GO:0005634">
    <property type="term" value="C:nucleus"/>
    <property type="evidence" value="ECO:0007669"/>
    <property type="project" value="UniProtKB-SubCell"/>
</dbReference>
<evidence type="ECO:0000256" key="2">
    <source>
        <dbReference type="ARBA" id="ARBA00022664"/>
    </source>
</evidence>
<dbReference type="InterPro" id="IPR000182">
    <property type="entry name" value="GNAT_dom"/>
</dbReference>
<protein>
    <submittedName>
        <fullName evidence="10">Uncharacterized protein</fullName>
    </submittedName>
</protein>
<organism evidence="10 11">
    <name type="scientific">Perkinsus olseni</name>
    <name type="common">Perkinsus atlanticus</name>
    <dbReference type="NCBI Taxonomy" id="32597"/>
    <lineage>
        <taxon>Eukaryota</taxon>
        <taxon>Sar</taxon>
        <taxon>Alveolata</taxon>
        <taxon>Perkinsozoa</taxon>
        <taxon>Perkinsea</taxon>
        <taxon>Perkinsida</taxon>
        <taxon>Perkinsidae</taxon>
        <taxon>Perkinsus</taxon>
    </lineage>
</organism>
<dbReference type="Pfam" id="PF00583">
    <property type="entry name" value="Acetyltransf_1"/>
    <property type="match status" value="1"/>
</dbReference>
<feature type="domain" description="N-acetyltransferase" evidence="9">
    <location>
        <begin position="633"/>
        <end position="789"/>
    </location>
</feature>
<feature type="domain" description="RRM" evidence="8">
    <location>
        <begin position="263"/>
        <end position="356"/>
    </location>
</feature>